<dbReference type="EMBL" id="JPXF01000009">
    <property type="protein sequence ID" value="KGJ79800.1"/>
    <property type="molecule type" value="Genomic_DNA"/>
</dbReference>
<feature type="disulfide bond" evidence="2">
    <location>
        <begin position="77"/>
        <end position="103"/>
    </location>
</feature>
<comment type="caution">
    <text evidence="5">The sequence shown here is derived from an EMBL/GenBank/DDBJ whole genome shotgun (WGS) entry which is preliminary data.</text>
</comment>
<feature type="domain" description="SGNH hydrolase-type esterase" evidence="4">
    <location>
        <begin position="58"/>
        <end position="270"/>
    </location>
</feature>
<dbReference type="InterPro" id="IPR036514">
    <property type="entry name" value="SGNH_hydro_sf"/>
</dbReference>
<protein>
    <submittedName>
        <fullName evidence="6">Lysophospholipase L1-like esterase</fullName>
    </submittedName>
</protein>
<keyword evidence="7" id="KW-1185">Reference proteome</keyword>
<dbReference type="InterPro" id="IPR006311">
    <property type="entry name" value="TAT_signal"/>
</dbReference>
<evidence type="ECO:0000313" key="7">
    <source>
        <dbReference type="Proteomes" id="UP000029864"/>
    </source>
</evidence>
<dbReference type="Proteomes" id="UP000561726">
    <property type="component" value="Unassembled WGS sequence"/>
</dbReference>
<reference evidence="6 8" key="2">
    <citation type="submission" date="2020-08" db="EMBL/GenBank/DDBJ databases">
        <title>Sequencing the genomes of 1000 actinobacteria strains.</title>
        <authorList>
            <person name="Klenk H.-P."/>
        </authorList>
    </citation>
    <scope>NUCLEOTIDE SEQUENCE [LARGE SCALE GENOMIC DNA]</scope>
    <source>
        <strain evidence="6 8">DSM 21065</strain>
    </source>
</reference>
<evidence type="ECO:0000259" key="4">
    <source>
        <dbReference type="Pfam" id="PF13472"/>
    </source>
</evidence>
<dbReference type="InterPro" id="IPR037460">
    <property type="entry name" value="SEST-like"/>
</dbReference>
<dbReference type="Proteomes" id="UP000029864">
    <property type="component" value="Unassembled WGS sequence"/>
</dbReference>
<feature type="disulfide bond" evidence="2">
    <location>
        <begin position="143"/>
        <end position="152"/>
    </location>
</feature>
<name>A0A099JNS0_9MICO</name>
<keyword evidence="3" id="KW-0732">Signal</keyword>
<keyword evidence="2" id="KW-1015">Disulfide bond</keyword>
<evidence type="ECO:0000256" key="2">
    <source>
        <dbReference type="PIRSR" id="PIRSR637460-2"/>
    </source>
</evidence>
<sequence length="286" mass="28719">MTLSAVVHLPRRRRILAATAALLAALILGGTAAPALAQDTDSGGSVSTGQGAGRAYVALGDSFTGGQGAPPYQLGPCLRSKFASYPAIAAAASAYRLVSNNACSGASLADVPGQLLGISGSTKLITITVGGIDAGSNEVFAACALDPGSTGCQAAVILSIARLAALAPQLAATYAGIAAAVPGAKIVVLNYPRLFQPGILALGDIVNSGTDRLNAVIRDAVVSVGLARVSLVDVAQEFTNHGIGARLPFIAYDPANPLAKQNFHPNALGNSLGYVRALLHDGVLSR</sequence>
<dbReference type="GO" id="GO:0004806">
    <property type="term" value="F:triacylglycerol lipase activity"/>
    <property type="evidence" value="ECO:0007669"/>
    <property type="project" value="TreeGrafter"/>
</dbReference>
<accession>A0A099JNS0</accession>
<dbReference type="PANTHER" id="PTHR37981:SF1">
    <property type="entry name" value="SGNH HYDROLASE-TYPE ESTERASE DOMAIN-CONTAINING PROTEIN"/>
    <property type="match status" value="1"/>
</dbReference>
<dbReference type="InterPro" id="IPR013830">
    <property type="entry name" value="SGNH_hydro"/>
</dbReference>
<feature type="active site" evidence="1">
    <location>
        <position position="264"/>
    </location>
</feature>
<feature type="active site" description="Nucleophile" evidence="1">
    <location>
        <position position="62"/>
    </location>
</feature>
<dbReference type="eggNOG" id="COG2755">
    <property type="taxonomic scope" value="Bacteria"/>
</dbReference>
<dbReference type="EMBL" id="JACHBQ010000001">
    <property type="protein sequence ID" value="MBB5640297.1"/>
    <property type="molecule type" value="Genomic_DNA"/>
</dbReference>
<evidence type="ECO:0000313" key="8">
    <source>
        <dbReference type="Proteomes" id="UP000561726"/>
    </source>
</evidence>
<evidence type="ECO:0000256" key="3">
    <source>
        <dbReference type="SAM" id="SignalP"/>
    </source>
</evidence>
<dbReference type="Gene3D" id="3.40.50.1110">
    <property type="entry name" value="SGNH hydrolase"/>
    <property type="match status" value="1"/>
</dbReference>
<organism evidence="5 7">
    <name type="scientific">Cryobacterium roopkundense</name>
    <dbReference type="NCBI Taxonomy" id="1001240"/>
    <lineage>
        <taxon>Bacteria</taxon>
        <taxon>Bacillati</taxon>
        <taxon>Actinomycetota</taxon>
        <taxon>Actinomycetes</taxon>
        <taxon>Micrococcales</taxon>
        <taxon>Microbacteriaceae</taxon>
        <taxon>Cryobacterium</taxon>
    </lineage>
</organism>
<evidence type="ECO:0000313" key="5">
    <source>
        <dbReference type="EMBL" id="KGJ79800.1"/>
    </source>
</evidence>
<dbReference type="SUPFAM" id="SSF52266">
    <property type="entry name" value="SGNH hydrolase"/>
    <property type="match status" value="1"/>
</dbReference>
<dbReference type="PROSITE" id="PS51318">
    <property type="entry name" value="TAT"/>
    <property type="match status" value="1"/>
</dbReference>
<dbReference type="AlphaFoldDB" id="A0A099JNS0"/>
<feature type="signal peptide" evidence="3">
    <location>
        <begin position="1"/>
        <end position="37"/>
    </location>
</feature>
<dbReference type="PANTHER" id="PTHR37981">
    <property type="entry name" value="LIPASE 2"/>
    <property type="match status" value="1"/>
</dbReference>
<dbReference type="RefSeq" id="WP_035835332.1">
    <property type="nucleotide sequence ID" value="NZ_JACHBQ010000001.1"/>
</dbReference>
<evidence type="ECO:0000313" key="6">
    <source>
        <dbReference type="EMBL" id="MBB5640297.1"/>
    </source>
</evidence>
<feature type="chain" id="PRO_5033216900" evidence="3">
    <location>
        <begin position="38"/>
        <end position="286"/>
    </location>
</feature>
<proteinExistence type="predicted"/>
<evidence type="ECO:0000256" key="1">
    <source>
        <dbReference type="PIRSR" id="PIRSR637460-1"/>
    </source>
</evidence>
<dbReference type="GO" id="GO:0019433">
    <property type="term" value="P:triglyceride catabolic process"/>
    <property type="evidence" value="ECO:0007669"/>
    <property type="project" value="TreeGrafter"/>
</dbReference>
<dbReference type="STRING" id="1001240.GY21_03880"/>
<dbReference type="Pfam" id="PF13472">
    <property type="entry name" value="Lipase_GDSL_2"/>
    <property type="match status" value="1"/>
</dbReference>
<reference evidence="5 7" key="1">
    <citation type="submission" date="2014-08" db="EMBL/GenBank/DDBJ databases">
        <authorList>
            <person name="Sisinthy S."/>
        </authorList>
    </citation>
    <scope>NUCLEOTIDE SEQUENCE [LARGE SCALE GENOMIC DNA]</scope>
    <source>
        <strain evidence="5 7">RuG17</strain>
    </source>
</reference>
<gene>
    <name evidence="6" type="ORF">BJ997_000845</name>
    <name evidence="5" type="ORF">GY21_03880</name>
</gene>
<dbReference type="OrthoDB" id="5503950at2"/>